<dbReference type="EMBL" id="AM889138">
    <property type="protein sequence ID" value="CBA09008.1"/>
    <property type="molecule type" value="Genomic_DNA"/>
</dbReference>
<dbReference type="PANTHER" id="PTHR42832">
    <property type="entry name" value="AMINO ACID AMINOTRANSFERASE"/>
    <property type="match status" value="1"/>
</dbReference>
<dbReference type="Pfam" id="PF00155">
    <property type="entry name" value="Aminotran_1_2"/>
    <property type="match status" value="1"/>
</dbReference>
<evidence type="ECO:0000256" key="2">
    <source>
        <dbReference type="ARBA" id="ARBA00021531"/>
    </source>
</evidence>
<dbReference type="InterPro" id="IPR004839">
    <property type="entry name" value="Aminotransferase_I/II_large"/>
</dbReference>
<dbReference type="Gene3D" id="3.40.640.10">
    <property type="entry name" value="Type I PLP-dependent aspartate aminotransferase-like (Major domain)"/>
    <property type="match status" value="1"/>
</dbReference>
<dbReference type="CDD" id="cd00609">
    <property type="entry name" value="AAT_like"/>
    <property type="match status" value="1"/>
</dbReference>
<protein>
    <recommendedName>
        <fullName evidence="2">Putative 8-amino-7-oxononanoate synthase</fullName>
    </recommendedName>
</protein>
<dbReference type="GO" id="GO:0009089">
    <property type="term" value="P:lysine biosynthetic process via diaminopimelate"/>
    <property type="evidence" value="ECO:0007669"/>
    <property type="project" value="InterPro"/>
</dbReference>
<dbReference type="GO" id="GO:0009016">
    <property type="term" value="F:succinyldiaminopimelate transaminase activity"/>
    <property type="evidence" value="ECO:0007669"/>
    <property type="project" value="InterPro"/>
</dbReference>
<dbReference type="InterPro" id="IPR050881">
    <property type="entry name" value="LL-DAP_aminotransferase"/>
</dbReference>
<evidence type="ECO:0000256" key="4">
    <source>
        <dbReference type="ARBA" id="ARBA00022679"/>
    </source>
</evidence>
<dbReference type="GO" id="GO:0030170">
    <property type="term" value="F:pyridoxal phosphate binding"/>
    <property type="evidence" value="ECO:0007669"/>
    <property type="project" value="InterPro"/>
</dbReference>
<keyword evidence="3 6" id="KW-0032">Aminotransferase</keyword>
<name>C6SLE4_NEIME</name>
<dbReference type="NCBIfam" id="TIGR03538">
    <property type="entry name" value="DapC_gpp"/>
    <property type="match status" value="1"/>
</dbReference>
<evidence type="ECO:0000259" key="5">
    <source>
        <dbReference type="Pfam" id="PF00155"/>
    </source>
</evidence>
<sequence>MPSDGCRQVQTAYLPIYRQPENIMNTLLNQLKPYPFARLREAMQGISAPEGLEAVPLHIGEPKHPTPKVITDALTASLHELEKYPLTAGLPELRQACANWLKRRYDGLTLNSDTEILPVLGSREALFSFVQTVLNPVSDGIKPVIVSPNPFYQIYEGATLLGGGEIHFANCPAPSFNPDWRSISEEVWKRTKLVFVCSPNNPSGSVLDLDGWKEVFDLQDKYGFIIASDECYSEIYFDGNKPLGCLQAAAQLGRSRQKLLMFTSLSKRSNVPGLRSGFVAGDAELLKNFLLYRTYHGSAMSIPVQRASIAAWDDEQHVIDNRRLYQEKFERVIPILQQVFDVKLPDASFYIWLKVPDGDDLAFARNLWQKAAIQVLPGRFLARDTEQGNPGGRLCAYCFGCRCRNLCQSCGNHCFPISVKNKKYRLNFCSDGIFQYFTVEFAITVFTSLLI</sequence>
<evidence type="ECO:0000256" key="3">
    <source>
        <dbReference type="ARBA" id="ARBA00022576"/>
    </source>
</evidence>
<evidence type="ECO:0000313" key="6">
    <source>
        <dbReference type="EMBL" id="CBA09008.1"/>
    </source>
</evidence>
<evidence type="ECO:0000256" key="1">
    <source>
        <dbReference type="ARBA" id="ARBA00001933"/>
    </source>
</evidence>
<dbReference type="PANTHER" id="PTHR42832:SF3">
    <property type="entry name" value="L-GLUTAMINE--4-(METHYLSULFANYL)-2-OXOBUTANOATE AMINOTRANSFERASE"/>
    <property type="match status" value="1"/>
</dbReference>
<dbReference type="Gene3D" id="3.90.1150.10">
    <property type="entry name" value="Aspartate Aminotransferase, domain 1"/>
    <property type="match status" value="1"/>
</dbReference>
<dbReference type="SUPFAM" id="SSF53383">
    <property type="entry name" value="PLP-dependent transferases"/>
    <property type="match status" value="1"/>
</dbReference>
<dbReference type="InterPro" id="IPR015421">
    <property type="entry name" value="PyrdxlP-dep_Trfase_major"/>
</dbReference>
<dbReference type="InterPro" id="IPR015422">
    <property type="entry name" value="PyrdxlP-dep_Trfase_small"/>
</dbReference>
<comment type="cofactor">
    <cofactor evidence="1">
        <name>pyridoxal 5'-phosphate</name>
        <dbReference type="ChEBI" id="CHEBI:597326"/>
    </cofactor>
</comment>
<feature type="domain" description="Aminotransferase class I/classII large" evidence="5">
    <location>
        <begin position="55"/>
        <end position="383"/>
    </location>
</feature>
<gene>
    <name evidence="6" type="primary">dapC</name>
    <name evidence="6" type="ORF">NMW_1768</name>
</gene>
<dbReference type="InterPro" id="IPR019878">
    <property type="entry name" value="DapC_beta/gammaproteobac"/>
</dbReference>
<dbReference type="AlphaFoldDB" id="C6SLE4"/>
<proteinExistence type="predicted"/>
<keyword evidence="4 6" id="KW-0808">Transferase</keyword>
<organism evidence="6">
    <name type="scientific">Neisseria meningitidis alpha275</name>
    <dbReference type="NCBI Taxonomy" id="295996"/>
    <lineage>
        <taxon>Bacteria</taxon>
        <taxon>Pseudomonadati</taxon>
        <taxon>Pseudomonadota</taxon>
        <taxon>Betaproteobacteria</taxon>
        <taxon>Neisseriales</taxon>
        <taxon>Neisseriaceae</taxon>
        <taxon>Neisseria</taxon>
    </lineage>
</organism>
<reference evidence="6" key="1">
    <citation type="journal article" date="2008" name="Proc. Natl. Acad. Sci. U.S.A.">
        <title>Whole-genome comparison of disease and carriage strains provides insights into virulence evolution in Neisseria meningitidis.</title>
        <authorList>
            <person name="Schoen C."/>
            <person name="Blom J."/>
            <person name="Claus H."/>
            <person name="Schramm-Glueck A."/>
            <person name="Brandt P."/>
            <person name="Mueller T."/>
            <person name="Goesmann A."/>
            <person name="Joseph B."/>
            <person name="Konietzny S."/>
            <person name="Kurzai O."/>
            <person name="Schmitt C."/>
            <person name="Friedrich T."/>
            <person name="Linke B."/>
            <person name="Vogel U."/>
            <person name="Frosch M."/>
        </authorList>
    </citation>
    <scope>NUCLEOTIDE SEQUENCE</scope>
    <source>
        <strain evidence="6">Alpha275</strain>
    </source>
</reference>
<accession>C6SLE4</accession>
<dbReference type="InterPro" id="IPR015424">
    <property type="entry name" value="PyrdxlP-dep_Trfase"/>
</dbReference>